<keyword evidence="2" id="KW-1185">Reference proteome</keyword>
<dbReference type="AlphaFoldDB" id="A0A0A1TX96"/>
<name>A0A0A1TX96_ENTIV</name>
<organism evidence="1 2">
    <name type="scientific">Entamoeba invadens IP1</name>
    <dbReference type="NCBI Taxonomy" id="370355"/>
    <lineage>
        <taxon>Eukaryota</taxon>
        <taxon>Amoebozoa</taxon>
        <taxon>Evosea</taxon>
        <taxon>Archamoebae</taxon>
        <taxon>Mastigamoebida</taxon>
        <taxon>Entamoebidae</taxon>
        <taxon>Entamoeba</taxon>
    </lineage>
</organism>
<dbReference type="GeneID" id="14884969"/>
<dbReference type="RefSeq" id="XP_004185281.1">
    <property type="nucleotide sequence ID" value="XM_004185233.1"/>
</dbReference>
<proteinExistence type="predicted"/>
<protein>
    <submittedName>
        <fullName evidence="1">Uncharacterized protein</fullName>
    </submittedName>
</protein>
<reference evidence="1 2" key="1">
    <citation type="submission" date="2012-10" db="EMBL/GenBank/DDBJ databases">
        <authorList>
            <person name="Zafar N."/>
            <person name="Inman J."/>
            <person name="Hall N."/>
            <person name="Lorenzi H."/>
            <person name="Caler E."/>
        </authorList>
    </citation>
    <scope>NUCLEOTIDE SEQUENCE [LARGE SCALE GENOMIC DNA]</scope>
    <source>
        <strain evidence="1 2">IP1</strain>
    </source>
</reference>
<dbReference type="EMBL" id="KB207027">
    <property type="protein sequence ID" value="ELP85935.1"/>
    <property type="molecule type" value="Genomic_DNA"/>
</dbReference>
<sequence length="335" mass="39743">MSISQELLFVTNYTSSNDEVGSVDVPKLNVYTPTPQVIFSKSPPSPRQTNNSWLAWLWPHQNVQNEEEEYVEYTKYLEYYYQLGDSVDDWDVECYNEVLKDTEFIKFFEEKEEKKRQNTLKKFETWKQSKEDVSKSCTWKMFKSGNYQNSSAYKRYFRLKTKECFNEYVKKKKIGGVVMENKMDKINLVKKDRQLEEMREVSEREKAFGYLTKIGVDISEATFREMKRIVHEKIPRFDFYSRVMNLSKSVEAYKENIDELVLVITKYQEANVLKSEHIEQLKQLEVFAKSGVKEHVTQIEKYIKERNGVVKTITNQNGINGELLAFFKMRTVDSN</sequence>
<dbReference type="Proteomes" id="UP000014680">
    <property type="component" value="Unassembled WGS sequence"/>
</dbReference>
<accession>A0A0A1TX96</accession>
<evidence type="ECO:0000313" key="1">
    <source>
        <dbReference type="EMBL" id="ELP85935.1"/>
    </source>
</evidence>
<dbReference type="VEuPathDB" id="AmoebaDB:EIN_135190"/>
<gene>
    <name evidence="1" type="ORF">EIN_135190</name>
</gene>
<dbReference type="KEGG" id="eiv:EIN_135190"/>
<evidence type="ECO:0000313" key="2">
    <source>
        <dbReference type="Proteomes" id="UP000014680"/>
    </source>
</evidence>